<dbReference type="Proteomes" id="UP000318571">
    <property type="component" value="Chromosome 8"/>
</dbReference>
<dbReference type="NCBIfam" id="TIGR03400">
    <property type="entry name" value="18S_RNA_Rcl1p"/>
    <property type="match status" value="1"/>
</dbReference>
<dbReference type="InterPro" id="IPR020719">
    <property type="entry name" value="RNA3'_term_phos_cycl-like_CS"/>
</dbReference>
<dbReference type="InterPro" id="IPR000228">
    <property type="entry name" value="RNA3'_term_phos_cyc"/>
</dbReference>
<evidence type="ECO:0008006" key="9">
    <source>
        <dbReference type="Google" id="ProtNLM"/>
    </source>
</evidence>
<evidence type="ECO:0000256" key="2">
    <source>
        <dbReference type="ARBA" id="ARBA00007089"/>
    </source>
</evidence>
<keyword evidence="4" id="KW-0539">Nucleus</keyword>
<accession>A0A553N6C2</accession>
<dbReference type="EMBL" id="VCGU01000459">
    <property type="protein sequence ID" value="TRY60967.1"/>
    <property type="molecule type" value="Genomic_DNA"/>
</dbReference>
<dbReference type="STRING" id="6832.A0A553N6C2"/>
<dbReference type="PANTHER" id="PTHR11096:SF1">
    <property type="entry name" value="RNA 3'-TERMINAL PHOSPHATE CYCLASE-LIKE PROTEIN"/>
    <property type="match status" value="1"/>
</dbReference>
<dbReference type="PIRSF" id="PIRSF005378">
    <property type="entry name" value="RNA3'_term_phos_cycl_euk"/>
    <property type="match status" value="1"/>
</dbReference>
<name>A0A553N6C2_TIGCA</name>
<evidence type="ECO:0000256" key="3">
    <source>
        <dbReference type="ARBA" id="ARBA00022517"/>
    </source>
</evidence>
<feature type="domain" description="RNA 3'-terminal phosphate cyclase" evidence="5">
    <location>
        <begin position="14"/>
        <end position="344"/>
    </location>
</feature>
<dbReference type="InterPro" id="IPR013792">
    <property type="entry name" value="RNA3'P_cycl/enolpyr_Trfase_a/b"/>
</dbReference>
<sequence>MSAATKKSSSLLDFEGSNFLRCRLVLATLRGRSIRITRIRDQDLNPGLREYEASFIRLMDQITNGSRIEVNQTGTRLTYQPGLLMGGKVEHDCNLERGIGYFLEPMLQLAPFCKHPLHLIFRGVTNNQIDPSPDLLRLSALPVLKRYLIVDEGLELKVTKRGAAPEGGGQVVFKCPIRRSFRAMQFTDMGKIKRIRGSAWAARVSPAMSNRIVESAKGVLLKFIPDIYIHTDSYKGAASGKSAGFGLVLTAETTTGAFLSAEVCSNAKGKEQVSVPEDLGVQGAKLLLEEIFRGGCVDSTNQSLMLLFMTLSQRDVSKLVTGPLSNYTVHFLRHIKDVFELRFKLETHESEEKEEGLRVGCDKVMLTCQGSGYINLSKRTT</sequence>
<dbReference type="SUPFAM" id="SSF55205">
    <property type="entry name" value="EPT/RTPC-like"/>
    <property type="match status" value="1"/>
</dbReference>
<evidence type="ECO:0000256" key="4">
    <source>
        <dbReference type="ARBA" id="ARBA00023242"/>
    </source>
</evidence>
<dbReference type="CDD" id="cd00875">
    <property type="entry name" value="RNA_Cyclase_Class_I"/>
    <property type="match status" value="1"/>
</dbReference>
<protein>
    <recommendedName>
        <fullName evidence="9">RNA 3'-terminal phosphate cyclase domain-containing protein</fullName>
    </recommendedName>
</protein>
<comment type="similarity">
    <text evidence="2">Belongs to the RNA 3'-terminal cyclase family. Type 2 subfamily.</text>
</comment>
<dbReference type="Gene3D" id="3.65.10.20">
    <property type="entry name" value="RNA 3'-terminal phosphate cyclase domain"/>
    <property type="match status" value="1"/>
</dbReference>
<comment type="subcellular location">
    <subcellularLocation>
        <location evidence="1">Nucleus</location>
        <location evidence="1">Nucleolus</location>
    </subcellularLocation>
</comment>
<evidence type="ECO:0000313" key="8">
    <source>
        <dbReference type="Proteomes" id="UP000318571"/>
    </source>
</evidence>
<dbReference type="GO" id="GO:0004521">
    <property type="term" value="F:RNA endonuclease activity"/>
    <property type="evidence" value="ECO:0007669"/>
    <property type="project" value="TreeGrafter"/>
</dbReference>
<keyword evidence="8" id="KW-1185">Reference proteome</keyword>
<dbReference type="OMA" id="YTDQNKG"/>
<dbReference type="PANTHER" id="PTHR11096">
    <property type="entry name" value="RNA 3' TERMINAL PHOSPHATE CYCLASE"/>
    <property type="match status" value="1"/>
</dbReference>
<evidence type="ECO:0000313" key="7">
    <source>
        <dbReference type="EMBL" id="TRY60967.1"/>
    </source>
</evidence>
<dbReference type="Pfam" id="PF01137">
    <property type="entry name" value="RTC"/>
    <property type="match status" value="1"/>
</dbReference>
<feature type="domain" description="RNA 3'-terminal phosphate cyclase insert" evidence="6">
    <location>
        <begin position="187"/>
        <end position="291"/>
    </location>
</feature>
<gene>
    <name evidence="7" type="ORF">TCAL_07460</name>
</gene>
<dbReference type="InterPro" id="IPR037136">
    <property type="entry name" value="RNA3'_phos_cyclase_dom_sf"/>
</dbReference>
<dbReference type="FunFam" id="3.30.360.20:FF:000001">
    <property type="entry name" value="RNA terminal phosphate cyclase-like 1"/>
    <property type="match status" value="1"/>
</dbReference>
<dbReference type="GO" id="GO:0005730">
    <property type="term" value="C:nucleolus"/>
    <property type="evidence" value="ECO:0007669"/>
    <property type="project" value="UniProtKB-SubCell"/>
</dbReference>
<dbReference type="PROSITE" id="PS01287">
    <property type="entry name" value="RTC"/>
    <property type="match status" value="1"/>
</dbReference>
<dbReference type="InterPro" id="IPR023797">
    <property type="entry name" value="RNA3'_phos_cyclase_dom"/>
</dbReference>
<evidence type="ECO:0000259" key="5">
    <source>
        <dbReference type="Pfam" id="PF01137"/>
    </source>
</evidence>
<dbReference type="InterPro" id="IPR036553">
    <property type="entry name" value="RPTC_insert"/>
</dbReference>
<dbReference type="Gene3D" id="3.30.360.20">
    <property type="entry name" value="RNA 3'-terminal phosphate cyclase, insert domain"/>
    <property type="match status" value="1"/>
</dbReference>
<keyword evidence="3" id="KW-0690">Ribosome biogenesis</keyword>
<dbReference type="Pfam" id="PF05189">
    <property type="entry name" value="RTC_insert"/>
    <property type="match status" value="1"/>
</dbReference>
<dbReference type="InterPro" id="IPR016443">
    <property type="entry name" value="RNA3'_term_phos_cyc_type_2"/>
</dbReference>
<comment type="caution">
    <text evidence="7">The sequence shown here is derived from an EMBL/GenBank/DDBJ whole genome shotgun (WGS) entry which is preliminary data.</text>
</comment>
<dbReference type="OrthoDB" id="1911237at2759"/>
<organism evidence="7 8">
    <name type="scientific">Tigriopus californicus</name>
    <name type="common">Marine copepod</name>
    <dbReference type="NCBI Taxonomy" id="6832"/>
    <lineage>
        <taxon>Eukaryota</taxon>
        <taxon>Metazoa</taxon>
        <taxon>Ecdysozoa</taxon>
        <taxon>Arthropoda</taxon>
        <taxon>Crustacea</taxon>
        <taxon>Multicrustacea</taxon>
        <taxon>Hexanauplia</taxon>
        <taxon>Copepoda</taxon>
        <taxon>Harpacticoida</taxon>
        <taxon>Harpacticidae</taxon>
        <taxon>Tigriopus</taxon>
    </lineage>
</organism>
<proteinExistence type="inferred from homology"/>
<reference evidence="7 8" key="1">
    <citation type="journal article" date="2018" name="Nat. Ecol. Evol.">
        <title>Genomic signatures of mitonuclear coevolution across populations of Tigriopus californicus.</title>
        <authorList>
            <person name="Barreto F.S."/>
            <person name="Watson E.T."/>
            <person name="Lima T.G."/>
            <person name="Willett C.S."/>
            <person name="Edmands S."/>
            <person name="Li W."/>
            <person name="Burton R.S."/>
        </authorList>
    </citation>
    <scope>NUCLEOTIDE SEQUENCE [LARGE SCALE GENOMIC DNA]</scope>
    <source>
        <strain evidence="7 8">San Diego</strain>
    </source>
</reference>
<evidence type="ECO:0000256" key="1">
    <source>
        <dbReference type="ARBA" id="ARBA00004604"/>
    </source>
</evidence>
<dbReference type="AlphaFoldDB" id="A0A553N6C2"/>
<dbReference type="InterPro" id="IPR013791">
    <property type="entry name" value="RNA3'-term_phos_cycl_insert"/>
</dbReference>
<dbReference type="GO" id="GO:0000479">
    <property type="term" value="P:endonucleolytic cleavage of tricistronic rRNA transcript (SSU-rRNA, 5.8S rRNA, LSU-rRNA)"/>
    <property type="evidence" value="ECO:0007669"/>
    <property type="project" value="TreeGrafter"/>
</dbReference>
<evidence type="ECO:0000259" key="6">
    <source>
        <dbReference type="Pfam" id="PF05189"/>
    </source>
</evidence>